<protein>
    <submittedName>
        <fullName evidence="1">Uncharacterized protein</fullName>
    </submittedName>
</protein>
<dbReference type="EMBL" id="JBHSSO010000069">
    <property type="protein sequence ID" value="MFC6290645.1"/>
    <property type="molecule type" value="Genomic_DNA"/>
</dbReference>
<name>A0ABW1UDV9_9LACO</name>
<dbReference type="Proteomes" id="UP001596258">
    <property type="component" value="Unassembled WGS sequence"/>
</dbReference>
<organism evidence="1 2">
    <name type="scientific">Levilactobacillus angrenensis</name>
    <dbReference type="NCBI Taxonomy" id="2486020"/>
    <lineage>
        <taxon>Bacteria</taxon>
        <taxon>Bacillati</taxon>
        <taxon>Bacillota</taxon>
        <taxon>Bacilli</taxon>
        <taxon>Lactobacillales</taxon>
        <taxon>Lactobacillaceae</taxon>
        <taxon>Levilactobacillus</taxon>
    </lineage>
</organism>
<evidence type="ECO:0000313" key="1">
    <source>
        <dbReference type="EMBL" id="MFC6290645.1"/>
    </source>
</evidence>
<gene>
    <name evidence="1" type="ORF">ACFP1M_10730</name>
</gene>
<sequence>MNELVKAVRKVENLYGSVATAPDEVVEELQIVAKPFYRGGHHQRKTNSRQRKVILLAALREMGTMELTADEILERVNSISELTSDGEYPMPINNLYMLLKKYGFKYKRRRRK</sequence>
<keyword evidence="2" id="KW-1185">Reference proteome</keyword>
<dbReference type="RefSeq" id="WP_125575338.1">
    <property type="nucleotide sequence ID" value="NZ_JBHSSO010000069.1"/>
</dbReference>
<accession>A0ABW1UDV9</accession>
<comment type="caution">
    <text evidence="1">The sequence shown here is derived from an EMBL/GenBank/DDBJ whole genome shotgun (WGS) entry which is preliminary data.</text>
</comment>
<proteinExistence type="predicted"/>
<reference evidence="2" key="1">
    <citation type="journal article" date="2019" name="Int. J. Syst. Evol. Microbiol.">
        <title>The Global Catalogue of Microorganisms (GCM) 10K type strain sequencing project: providing services to taxonomists for standard genome sequencing and annotation.</title>
        <authorList>
            <consortium name="The Broad Institute Genomics Platform"/>
            <consortium name="The Broad Institute Genome Sequencing Center for Infectious Disease"/>
            <person name="Wu L."/>
            <person name="Ma J."/>
        </authorList>
    </citation>
    <scope>NUCLEOTIDE SEQUENCE [LARGE SCALE GENOMIC DNA]</scope>
    <source>
        <strain evidence="2">CCM 8893</strain>
    </source>
</reference>
<evidence type="ECO:0000313" key="2">
    <source>
        <dbReference type="Proteomes" id="UP001596258"/>
    </source>
</evidence>